<dbReference type="Gramene" id="mRNA:HanXRQr2_Chr09g0414681">
    <property type="protein sequence ID" value="CDS:HanXRQr2_Chr09g0414681.1"/>
    <property type="gene ID" value="HanXRQr2_Chr09g0414681"/>
</dbReference>
<reference evidence="1" key="2">
    <citation type="submission" date="2020-06" db="EMBL/GenBank/DDBJ databases">
        <title>Helianthus annuus Genome sequencing and assembly Release 2.</title>
        <authorList>
            <person name="Gouzy J."/>
            <person name="Langlade N."/>
            <person name="Munos S."/>
        </authorList>
    </citation>
    <scope>NUCLEOTIDE SEQUENCE</scope>
    <source>
        <tissue evidence="1">Leaves</tissue>
    </source>
</reference>
<organism evidence="1 2">
    <name type="scientific">Helianthus annuus</name>
    <name type="common">Common sunflower</name>
    <dbReference type="NCBI Taxonomy" id="4232"/>
    <lineage>
        <taxon>Eukaryota</taxon>
        <taxon>Viridiplantae</taxon>
        <taxon>Streptophyta</taxon>
        <taxon>Embryophyta</taxon>
        <taxon>Tracheophyta</taxon>
        <taxon>Spermatophyta</taxon>
        <taxon>Magnoliopsida</taxon>
        <taxon>eudicotyledons</taxon>
        <taxon>Gunneridae</taxon>
        <taxon>Pentapetalae</taxon>
        <taxon>asterids</taxon>
        <taxon>campanulids</taxon>
        <taxon>Asterales</taxon>
        <taxon>Asteraceae</taxon>
        <taxon>Asteroideae</taxon>
        <taxon>Heliantheae alliance</taxon>
        <taxon>Heliantheae</taxon>
        <taxon>Helianthus</taxon>
    </lineage>
</organism>
<keyword evidence="2" id="KW-1185">Reference proteome</keyword>
<evidence type="ECO:0000313" key="2">
    <source>
        <dbReference type="Proteomes" id="UP000215914"/>
    </source>
</evidence>
<name>A0A9K3NAC2_HELAN</name>
<dbReference type="Proteomes" id="UP000215914">
    <property type="component" value="Unassembled WGS sequence"/>
</dbReference>
<evidence type="ECO:0000313" key="1">
    <source>
        <dbReference type="EMBL" id="KAF5793192.1"/>
    </source>
</evidence>
<protein>
    <submittedName>
        <fullName evidence="1">Uncharacterized protein</fullName>
    </submittedName>
</protein>
<comment type="caution">
    <text evidence="1">The sequence shown here is derived from an EMBL/GenBank/DDBJ whole genome shotgun (WGS) entry which is preliminary data.</text>
</comment>
<dbReference type="AlphaFoldDB" id="A0A9K3NAC2"/>
<proteinExistence type="predicted"/>
<accession>A0A9K3NAC2</accession>
<gene>
    <name evidence="1" type="ORF">HanXRQr2_Chr09g0414681</name>
</gene>
<sequence>MKVKKHNCVLQKLRFITRSQFTFRPLYKKNNSQLLLSLYSSMIDGINLVVRRWYRRRRR</sequence>
<dbReference type="EMBL" id="MNCJ02000324">
    <property type="protein sequence ID" value="KAF5793192.1"/>
    <property type="molecule type" value="Genomic_DNA"/>
</dbReference>
<reference evidence="1" key="1">
    <citation type="journal article" date="2017" name="Nature">
        <title>The sunflower genome provides insights into oil metabolism, flowering and Asterid evolution.</title>
        <authorList>
            <person name="Badouin H."/>
            <person name="Gouzy J."/>
            <person name="Grassa C.J."/>
            <person name="Murat F."/>
            <person name="Staton S.E."/>
            <person name="Cottret L."/>
            <person name="Lelandais-Briere C."/>
            <person name="Owens G.L."/>
            <person name="Carrere S."/>
            <person name="Mayjonade B."/>
            <person name="Legrand L."/>
            <person name="Gill N."/>
            <person name="Kane N.C."/>
            <person name="Bowers J.E."/>
            <person name="Hubner S."/>
            <person name="Bellec A."/>
            <person name="Berard A."/>
            <person name="Berges H."/>
            <person name="Blanchet N."/>
            <person name="Boniface M.C."/>
            <person name="Brunel D."/>
            <person name="Catrice O."/>
            <person name="Chaidir N."/>
            <person name="Claudel C."/>
            <person name="Donnadieu C."/>
            <person name="Faraut T."/>
            <person name="Fievet G."/>
            <person name="Helmstetter N."/>
            <person name="King M."/>
            <person name="Knapp S.J."/>
            <person name="Lai Z."/>
            <person name="Le Paslier M.C."/>
            <person name="Lippi Y."/>
            <person name="Lorenzon L."/>
            <person name="Mandel J.R."/>
            <person name="Marage G."/>
            <person name="Marchand G."/>
            <person name="Marquand E."/>
            <person name="Bret-Mestries E."/>
            <person name="Morien E."/>
            <person name="Nambeesan S."/>
            <person name="Nguyen T."/>
            <person name="Pegot-Espagnet P."/>
            <person name="Pouilly N."/>
            <person name="Raftis F."/>
            <person name="Sallet E."/>
            <person name="Schiex T."/>
            <person name="Thomas J."/>
            <person name="Vandecasteele C."/>
            <person name="Vares D."/>
            <person name="Vear F."/>
            <person name="Vautrin S."/>
            <person name="Crespi M."/>
            <person name="Mangin B."/>
            <person name="Burke J.M."/>
            <person name="Salse J."/>
            <person name="Munos S."/>
            <person name="Vincourt P."/>
            <person name="Rieseberg L.H."/>
            <person name="Langlade N.B."/>
        </authorList>
    </citation>
    <scope>NUCLEOTIDE SEQUENCE</scope>
    <source>
        <tissue evidence="1">Leaves</tissue>
    </source>
</reference>